<evidence type="ECO:0000256" key="6">
    <source>
        <dbReference type="ARBA" id="ARBA00022741"/>
    </source>
</evidence>
<dbReference type="Gene3D" id="3.40.50.620">
    <property type="entry name" value="HUPs"/>
    <property type="match status" value="1"/>
</dbReference>
<dbReference type="RefSeq" id="WP_117952670.1">
    <property type="nucleotide sequence ID" value="NZ_QRAN01000002.1"/>
</dbReference>
<evidence type="ECO:0000256" key="10">
    <source>
        <dbReference type="ARBA" id="ARBA00049339"/>
    </source>
</evidence>
<evidence type="ECO:0000313" key="16">
    <source>
        <dbReference type="Proteomes" id="UP000265509"/>
    </source>
</evidence>
<dbReference type="GO" id="GO:0006420">
    <property type="term" value="P:arginyl-tRNA aminoacylation"/>
    <property type="evidence" value="ECO:0007669"/>
    <property type="project" value="UniProtKB-UniRule"/>
</dbReference>
<dbReference type="GO" id="GO:0005524">
    <property type="term" value="F:ATP binding"/>
    <property type="evidence" value="ECO:0007669"/>
    <property type="project" value="UniProtKB-UniRule"/>
</dbReference>
<dbReference type="InterPro" id="IPR008909">
    <property type="entry name" value="DALR_anticod-bd"/>
</dbReference>
<dbReference type="SMART" id="SM01016">
    <property type="entry name" value="Arg_tRNA_synt_N"/>
    <property type="match status" value="1"/>
</dbReference>
<sequence>MKQAITQLIEQALDALVAQGHLPADTQPRVQIDRTRDKSHGDLASNIALTLAKAAKTNPRELAGLICAALPASTLVARTEIAGPGFINFFLSDSSNQAIVRTVLEQGDSFGHSDAGAGRRVQVEFVSANPTGPLHVGHGRGAAVGDSICRLLAATGWDVASEFYYNDAGAQIDNLARSVQARCQGLEPGSPGWPQDGYRGDYIREVAKSYLAGDIIDAEDRHVTGAANVEDLEAIREFAVAYLRREQDLDLKAFAVHFDLYFLESSLYDSGAVEDTVARLVANGHTYEQDGALWLRTTDFGDDKDRVMRKSDGGYTYFLPDVAYHLNKWQRGFERVINEQGADHHSTVTRVRAGLQALDQDIPEGWPDYVLHQMVTVMRDGEEVKISKRAGSYVTLRDLIDEVGRDATRYFLVARGPSSQLTFDIDLALSQSNDNPVYYIQYAHARVCSIMRKLAEQGASWSADSGIDSLGELQEEHEKALLRRLDQFPEVVANAAAASEPHMVANYLRELAGEFHAWYNAHKTLVKDKPLRDARLALSEAVRQTIRNGLDLLGVSAPESM</sequence>
<dbReference type="GO" id="GO:0004814">
    <property type="term" value="F:arginine-tRNA ligase activity"/>
    <property type="evidence" value="ECO:0007669"/>
    <property type="project" value="UniProtKB-UniRule"/>
</dbReference>
<evidence type="ECO:0000256" key="1">
    <source>
        <dbReference type="ARBA" id="ARBA00004496"/>
    </source>
</evidence>
<comment type="catalytic activity">
    <reaction evidence="10 11">
        <text>tRNA(Arg) + L-arginine + ATP = L-arginyl-tRNA(Arg) + AMP + diphosphate</text>
        <dbReference type="Rhea" id="RHEA:20301"/>
        <dbReference type="Rhea" id="RHEA-COMP:9658"/>
        <dbReference type="Rhea" id="RHEA-COMP:9673"/>
        <dbReference type="ChEBI" id="CHEBI:30616"/>
        <dbReference type="ChEBI" id="CHEBI:32682"/>
        <dbReference type="ChEBI" id="CHEBI:33019"/>
        <dbReference type="ChEBI" id="CHEBI:78442"/>
        <dbReference type="ChEBI" id="CHEBI:78513"/>
        <dbReference type="ChEBI" id="CHEBI:456215"/>
        <dbReference type="EC" id="6.1.1.19"/>
    </reaction>
</comment>
<dbReference type="Gene3D" id="1.10.730.10">
    <property type="entry name" value="Isoleucyl-tRNA Synthetase, Domain 1"/>
    <property type="match status" value="1"/>
</dbReference>
<dbReference type="SMART" id="SM00836">
    <property type="entry name" value="DALR_1"/>
    <property type="match status" value="1"/>
</dbReference>
<dbReference type="PROSITE" id="PS00178">
    <property type="entry name" value="AA_TRNA_LIGASE_I"/>
    <property type="match status" value="1"/>
</dbReference>
<gene>
    <name evidence="11" type="primary">argS</name>
    <name evidence="15" type="ORF">DWB85_02775</name>
</gene>
<evidence type="ECO:0000259" key="14">
    <source>
        <dbReference type="SMART" id="SM01016"/>
    </source>
</evidence>
<dbReference type="InterPro" id="IPR009080">
    <property type="entry name" value="tRNAsynth_Ia_anticodon-bd"/>
</dbReference>
<comment type="subunit">
    <text evidence="3 11">Monomer.</text>
</comment>
<dbReference type="Gene3D" id="3.30.1360.70">
    <property type="entry name" value="Arginyl tRNA synthetase N-terminal domain"/>
    <property type="match status" value="1"/>
</dbReference>
<organism evidence="15 16">
    <name type="scientific">Seongchinamella sediminis</name>
    <dbReference type="NCBI Taxonomy" id="2283635"/>
    <lineage>
        <taxon>Bacteria</taxon>
        <taxon>Pseudomonadati</taxon>
        <taxon>Pseudomonadota</taxon>
        <taxon>Gammaproteobacteria</taxon>
        <taxon>Cellvibrionales</taxon>
        <taxon>Halieaceae</taxon>
        <taxon>Seongchinamella</taxon>
    </lineage>
</organism>
<evidence type="ECO:0000256" key="9">
    <source>
        <dbReference type="ARBA" id="ARBA00023146"/>
    </source>
</evidence>
<dbReference type="AlphaFoldDB" id="A0A3L7E4R2"/>
<dbReference type="PANTHER" id="PTHR11956:SF5">
    <property type="entry name" value="ARGININE--TRNA LIGASE, CYTOPLASMIC"/>
    <property type="match status" value="1"/>
</dbReference>
<evidence type="ECO:0000256" key="12">
    <source>
        <dbReference type="RuleBase" id="RU363038"/>
    </source>
</evidence>
<keyword evidence="5 11" id="KW-0436">Ligase</keyword>
<dbReference type="FunFam" id="3.40.50.620:FF:000062">
    <property type="entry name" value="Arginine--tRNA ligase"/>
    <property type="match status" value="1"/>
</dbReference>
<keyword evidence="8 11" id="KW-0648">Protein biosynthesis</keyword>
<dbReference type="SUPFAM" id="SSF55190">
    <property type="entry name" value="Arginyl-tRNA synthetase (ArgRS), N-terminal 'additional' domain"/>
    <property type="match status" value="1"/>
</dbReference>
<evidence type="ECO:0000256" key="4">
    <source>
        <dbReference type="ARBA" id="ARBA00022490"/>
    </source>
</evidence>
<feature type="domain" description="DALR anticodon binding" evidence="13">
    <location>
        <begin position="440"/>
        <end position="561"/>
    </location>
</feature>
<keyword evidence="9 11" id="KW-0030">Aminoacyl-tRNA synthetase</keyword>
<dbReference type="InterPro" id="IPR014729">
    <property type="entry name" value="Rossmann-like_a/b/a_fold"/>
</dbReference>
<evidence type="ECO:0000313" key="15">
    <source>
        <dbReference type="EMBL" id="RLQ23492.1"/>
    </source>
</evidence>
<dbReference type="NCBIfam" id="TIGR00456">
    <property type="entry name" value="argS"/>
    <property type="match status" value="1"/>
</dbReference>
<dbReference type="Proteomes" id="UP000265509">
    <property type="component" value="Unassembled WGS sequence"/>
</dbReference>
<evidence type="ECO:0000256" key="3">
    <source>
        <dbReference type="ARBA" id="ARBA00011245"/>
    </source>
</evidence>
<dbReference type="Pfam" id="PF05746">
    <property type="entry name" value="DALR_1"/>
    <property type="match status" value="1"/>
</dbReference>
<evidence type="ECO:0000259" key="13">
    <source>
        <dbReference type="SMART" id="SM00836"/>
    </source>
</evidence>
<dbReference type="InterPro" id="IPR035684">
    <property type="entry name" value="ArgRS_core"/>
</dbReference>
<proteinExistence type="inferred from homology"/>
<evidence type="ECO:0000256" key="8">
    <source>
        <dbReference type="ARBA" id="ARBA00022917"/>
    </source>
</evidence>
<keyword evidence="16" id="KW-1185">Reference proteome</keyword>
<evidence type="ECO:0000256" key="7">
    <source>
        <dbReference type="ARBA" id="ARBA00022840"/>
    </source>
</evidence>
<dbReference type="CDD" id="cd00671">
    <property type="entry name" value="ArgRS_core"/>
    <property type="match status" value="1"/>
</dbReference>
<feature type="domain" description="Arginyl tRNA synthetase N-terminal" evidence="14">
    <location>
        <begin position="3"/>
        <end position="91"/>
    </location>
</feature>
<accession>A0A3L7E4R2</accession>
<dbReference type="SUPFAM" id="SSF52374">
    <property type="entry name" value="Nucleotidylyl transferase"/>
    <property type="match status" value="1"/>
</dbReference>
<evidence type="ECO:0000256" key="11">
    <source>
        <dbReference type="HAMAP-Rule" id="MF_00123"/>
    </source>
</evidence>
<feature type="short sequence motif" description="'HIGH' region" evidence="11">
    <location>
        <begin position="128"/>
        <end position="138"/>
    </location>
</feature>
<reference evidence="15 16" key="1">
    <citation type="submission" date="2018-07" db="EMBL/GenBank/DDBJ databases">
        <title>Halioglobus sp. genome submission.</title>
        <authorList>
            <person name="Ye M.-Q."/>
            <person name="Du Z.-J."/>
        </authorList>
    </citation>
    <scope>NUCLEOTIDE SEQUENCE [LARGE SCALE GENOMIC DNA]</scope>
    <source>
        <strain evidence="15 16">U0301</strain>
    </source>
</reference>
<evidence type="ECO:0000256" key="5">
    <source>
        <dbReference type="ARBA" id="ARBA00022598"/>
    </source>
</evidence>
<dbReference type="CDD" id="cd07956">
    <property type="entry name" value="Anticodon_Ia_Arg"/>
    <property type="match status" value="1"/>
</dbReference>
<dbReference type="PRINTS" id="PR01038">
    <property type="entry name" value="TRNASYNTHARG"/>
</dbReference>
<dbReference type="InterPro" id="IPR001412">
    <property type="entry name" value="aa-tRNA-synth_I_CS"/>
</dbReference>
<comment type="subcellular location">
    <subcellularLocation>
        <location evidence="1 11">Cytoplasm</location>
    </subcellularLocation>
</comment>
<dbReference type="FunFam" id="3.30.1360.70:FF:000003">
    <property type="entry name" value="Arginine--tRNA ligase"/>
    <property type="match status" value="1"/>
</dbReference>
<dbReference type="InterPro" id="IPR001278">
    <property type="entry name" value="Arg-tRNA-ligase"/>
</dbReference>
<dbReference type="HAMAP" id="MF_00123">
    <property type="entry name" value="Arg_tRNA_synth"/>
    <property type="match status" value="1"/>
</dbReference>
<keyword evidence="4 11" id="KW-0963">Cytoplasm</keyword>
<keyword evidence="7 11" id="KW-0067">ATP-binding</keyword>
<dbReference type="GO" id="GO:0005737">
    <property type="term" value="C:cytoplasm"/>
    <property type="evidence" value="ECO:0007669"/>
    <property type="project" value="UniProtKB-SubCell"/>
</dbReference>
<dbReference type="SUPFAM" id="SSF47323">
    <property type="entry name" value="Anticodon-binding domain of a subclass of class I aminoacyl-tRNA synthetases"/>
    <property type="match status" value="1"/>
</dbReference>
<dbReference type="EC" id="6.1.1.19" evidence="11"/>
<dbReference type="Pfam" id="PF03485">
    <property type="entry name" value="Arg_tRNA_synt_N"/>
    <property type="match status" value="1"/>
</dbReference>
<dbReference type="FunFam" id="1.10.730.10:FF:000008">
    <property type="entry name" value="Arginine--tRNA ligase"/>
    <property type="match status" value="1"/>
</dbReference>
<protein>
    <recommendedName>
        <fullName evidence="11">Arginine--tRNA ligase</fullName>
        <ecNumber evidence="11">6.1.1.19</ecNumber>
    </recommendedName>
    <alternativeName>
        <fullName evidence="11">Arginyl-tRNA synthetase</fullName>
        <shortName evidence="11">ArgRS</shortName>
    </alternativeName>
</protein>
<dbReference type="OrthoDB" id="9803211at2"/>
<comment type="caution">
    <text evidence="15">The sequence shown here is derived from an EMBL/GenBank/DDBJ whole genome shotgun (WGS) entry which is preliminary data.</text>
</comment>
<dbReference type="PANTHER" id="PTHR11956">
    <property type="entry name" value="ARGINYL-TRNA SYNTHETASE"/>
    <property type="match status" value="1"/>
</dbReference>
<dbReference type="Pfam" id="PF00750">
    <property type="entry name" value="tRNA-synt_1d"/>
    <property type="match status" value="1"/>
</dbReference>
<dbReference type="InterPro" id="IPR005148">
    <property type="entry name" value="Arg-tRNA-synth_N"/>
</dbReference>
<name>A0A3L7E4R2_9GAMM</name>
<dbReference type="EMBL" id="QRAN01000002">
    <property type="protein sequence ID" value="RLQ23492.1"/>
    <property type="molecule type" value="Genomic_DNA"/>
</dbReference>
<keyword evidence="6 11" id="KW-0547">Nucleotide-binding</keyword>
<evidence type="ECO:0000256" key="2">
    <source>
        <dbReference type="ARBA" id="ARBA00005594"/>
    </source>
</evidence>
<dbReference type="InterPro" id="IPR036695">
    <property type="entry name" value="Arg-tRNA-synth_N_sf"/>
</dbReference>
<comment type="similarity">
    <text evidence="2 11 12">Belongs to the class-I aminoacyl-tRNA synthetase family.</text>
</comment>